<feature type="domain" description="CCHC-type" evidence="3">
    <location>
        <begin position="280"/>
        <end position="293"/>
    </location>
</feature>
<reference evidence="4" key="1">
    <citation type="submission" date="2020-11" db="EMBL/GenBank/DDBJ databases">
        <authorList>
            <person name="Tran Van P."/>
        </authorList>
    </citation>
    <scope>NUCLEOTIDE SEQUENCE</scope>
</reference>
<proteinExistence type="predicted"/>
<evidence type="ECO:0000313" key="5">
    <source>
        <dbReference type="Proteomes" id="UP000678499"/>
    </source>
</evidence>
<dbReference type="EMBL" id="CAJPEX010004042">
    <property type="protein sequence ID" value="CAG0922765.1"/>
    <property type="molecule type" value="Genomic_DNA"/>
</dbReference>
<keyword evidence="1" id="KW-0863">Zinc-finger</keyword>
<feature type="compositionally biased region" description="Basic and acidic residues" evidence="2">
    <location>
        <begin position="347"/>
        <end position="362"/>
    </location>
</feature>
<gene>
    <name evidence="4" type="ORF">NMOB1V02_LOCUS10235</name>
</gene>
<protein>
    <recommendedName>
        <fullName evidence="3">CCHC-type domain-containing protein</fullName>
    </recommendedName>
</protein>
<dbReference type="PROSITE" id="PS50158">
    <property type="entry name" value="ZF_CCHC"/>
    <property type="match status" value="1"/>
</dbReference>
<dbReference type="EMBL" id="OA886079">
    <property type="protein sequence ID" value="CAD7282613.1"/>
    <property type="molecule type" value="Genomic_DNA"/>
</dbReference>
<name>A0A7R9BXR3_9CRUS</name>
<organism evidence="4">
    <name type="scientific">Notodromas monacha</name>
    <dbReference type="NCBI Taxonomy" id="399045"/>
    <lineage>
        <taxon>Eukaryota</taxon>
        <taxon>Metazoa</taxon>
        <taxon>Ecdysozoa</taxon>
        <taxon>Arthropoda</taxon>
        <taxon>Crustacea</taxon>
        <taxon>Oligostraca</taxon>
        <taxon>Ostracoda</taxon>
        <taxon>Podocopa</taxon>
        <taxon>Podocopida</taxon>
        <taxon>Cypridocopina</taxon>
        <taxon>Cypridoidea</taxon>
        <taxon>Cyprididae</taxon>
        <taxon>Notodromas</taxon>
    </lineage>
</organism>
<dbReference type="GO" id="GO:0003676">
    <property type="term" value="F:nucleic acid binding"/>
    <property type="evidence" value="ECO:0007669"/>
    <property type="project" value="InterPro"/>
</dbReference>
<feature type="compositionally biased region" description="Low complexity" evidence="2">
    <location>
        <begin position="331"/>
        <end position="342"/>
    </location>
</feature>
<evidence type="ECO:0000256" key="2">
    <source>
        <dbReference type="SAM" id="MobiDB-lite"/>
    </source>
</evidence>
<keyword evidence="5" id="KW-1185">Reference proteome</keyword>
<sequence length="411" mass="47723">MMIIVQTQPQARELVKRTRGKQVESGVQEVADEIRQSQTQEHTNQHACQDLLPVHLFALLIVSFVPRLPSLREIGVKYQQFRIVMELRKDGIVQQALEKEHGDRLMLGGIKKLQGTKQGPQEKVRDFATRICRIGTQMIGEAPTELKVIKLKDGTLTITKNPLFREELILQQGEERIIENMMMTYFMQGLRKSLYDKFHVFPTTFEQAIEMAGGMEQLISSKRDRDRDDDYGVYALSNKFNRAVSFKKPPFKSFLGQQRREWYPNCPQGMDPGNPSGNCCWNCGDKDHYKNDCLNPVRGYKQRPNTRLMKNKHPNQRNLKKGGDWSRSPIPRNRSTTPSRNSRSTRRRDSTPGEGYSSDRSKSRSRSQSMSRDRKGRHVHYVQQRYRKDQQTESKPLDQFEGEWEQSSGNK</sequence>
<dbReference type="InterPro" id="IPR001878">
    <property type="entry name" value="Znf_CCHC"/>
</dbReference>
<evidence type="ECO:0000256" key="1">
    <source>
        <dbReference type="PROSITE-ProRule" id="PRU00047"/>
    </source>
</evidence>
<dbReference type="AlphaFoldDB" id="A0A7R9BXR3"/>
<accession>A0A7R9BXR3</accession>
<evidence type="ECO:0000259" key="3">
    <source>
        <dbReference type="PROSITE" id="PS50158"/>
    </source>
</evidence>
<feature type="compositionally biased region" description="Basic and acidic residues" evidence="2">
    <location>
        <begin position="386"/>
        <end position="398"/>
    </location>
</feature>
<feature type="compositionally biased region" description="Basic residues" evidence="2">
    <location>
        <begin position="309"/>
        <end position="320"/>
    </location>
</feature>
<dbReference type="Proteomes" id="UP000678499">
    <property type="component" value="Unassembled WGS sequence"/>
</dbReference>
<keyword evidence="1" id="KW-0479">Metal-binding</keyword>
<evidence type="ECO:0000313" key="4">
    <source>
        <dbReference type="EMBL" id="CAD7282613.1"/>
    </source>
</evidence>
<dbReference type="GO" id="GO:0008270">
    <property type="term" value="F:zinc ion binding"/>
    <property type="evidence" value="ECO:0007669"/>
    <property type="project" value="UniProtKB-KW"/>
</dbReference>
<feature type="region of interest" description="Disordered" evidence="2">
    <location>
        <begin position="292"/>
        <end position="411"/>
    </location>
</feature>
<keyword evidence="1" id="KW-0862">Zinc</keyword>